<organism evidence="4 5">
    <name type="scientific">Phytophthora cactorum</name>
    <dbReference type="NCBI Taxonomy" id="29920"/>
    <lineage>
        <taxon>Eukaryota</taxon>
        <taxon>Sar</taxon>
        <taxon>Stramenopiles</taxon>
        <taxon>Oomycota</taxon>
        <taxon>Peronosporomycetes</taxon>
        <taxon>Peronosporales</taxon>
        <taxon>Peronosporaceae</taxon>
        <taxon>Phytophthora</taxon>
    </lineage>
</organism>
<name>A0A8T1FKB5_9STRA</name>
<sequence>MYGIPFSSSCRTLVLPQPSHLTLPLQLRNATPSGINGGIALLTSSNKTCRAPTSAFALSHHLPSVRC</sequence>
<dbReference type="Proteomes" id="UP000697107">
    <property type="component" value="Unassembled WGS sequence"/>
</dbReference>
<evidence type="ECO:0000313" key="1">
    <source>
        <dbReference type="EMBL" id="KAG2850517.1"/>
    </source>
</evidence>
<evidence type="ECO:0000313" key="5">
    <source>
        <dbReference type="Proteomes" id="UP000697107"/>
    </source>
</evidence>
<reference evidence="4" key="1">
    <citation type="submission" date="2018-10" db="EMBL/GenBank/DDBJ databases">
        <title>Effector identification in a new, highly contiguous assembly of the strawberry crown rot pathogen Phytophthora cactorum.</title>
        <authorList>
            <person name="Armitage A.D."/>
            <person name="Nellist C.F."/>
            <person name="Bates H."/>
            <person name="Vickerstaff R.J."/>
            <person name="Harrison R.J."/>
        </authorList>
    </citation>
    <scope>NUCLEOTIDE SEQUENCE</scope>
    <source>
        <strain evidence="1">15-7</strain>
        <strain evidence="2">4032</strain>
        <strain evidence="3">4040</strain>
        <strain evidence="4">P415</strain>
    </source>
</reference>
<dbReference type="Proteomes" id="UP000774804">
    <property type="component" value="Unassembled WGS sequence"/>
</dbReference>
<dbReference type="Proteomes" id="UP000735874">
    <property type="component" value="Unassembled WGS sequence"/>
</dbReference>
<evidence type="ECO:0000313" key="3">
    <source>
        <dbReference type="EMBL" id="KAG2924531.1"/>
    </source>
</evidence>
<gene>
    <name evidence="1" type="ORF">PC113_g16706</name>
    <name evidence="2" type="ORF">PC115_g14089</name>
    <name evidence="3" type="ORF">PC117_g15391</name>
    <name evidence="4" type="ORF">PC118_g16672</name>
</gene>
<dbReference type="EMBL" id="RCMI01000524">
    <property type="protein sequence ID" value="KAG2906977.1"/>
    <property type="molecule type" value="Genomic_DNA"/>
</dbReference>
<dbReference type="Proteomes" id="UP000736787">
    <property type="component" value="Unassembled WGS sequence"/>
</dbReference>
<accession>A0A8T1FKB5</accession>
<comment type="caution">
    <text evidence="4">The sequence shown here is derived from an EMBL/GenBank/DDBJ whole genome shotgun (WGS) entry which is preliminary data.</text>
</comment>
<protein>
    <submittedName>
        <fullName evidence="4">Uncharacterized protein</fullName>
    </submittedName>
</protein>
<proteinExistence type="predicted"/>
<evidence type="ECO:0000313" key="4">
    <source>
        <dbReference type="EMBL" id="KAG2970772.1"/>
    </source>
</evidence>
<evidence type="ECO:0000313" key="2">
    <source>
        <dbReference type="EMBL" id="KAG2906977.1"/>
    </source>
</evidence>
<dbReference type="EMBL" id="RCMK01000511">
    <property type="protein sequence ID" value="KAG2924531.1"/>
    <property type="molecule type" value="Genomic_DNA"/>
</dbReference>
<dbReference type="EMBL" id="RCMG01000678">
    <property type="protein sequence ID" value="KAG2850517.1"/>
    <property type="molecule type" value="Genomic_DNA"/>
</dbReference>
<dbReference type="AlphaFoldDB" id="A0A8T1FKB5"/>
<dbReference type="EMBL" id="RCML01000706">
    <property type="protein sequence ID" value="KAG2970772.1"/>
    <property type="molecule type" value="Genomic_DNA"/>
</dbReference>